<keyword evidence="3 10" id="KW-0004">4Fe-4S</keyword>
<dbReference type="AlphaFoldDB" id="A0A1W0WMS7"/>
<comment type="similarity">
    <text evidence="2 10">Belongs to the anamorsin family.</text>
</comment>
<feature type="binding site" evidence="10">
    <location>
        <position position="245"/>
    </location>
    <ligand>
        <name>[2Fe-2S] cluster</name>
        <dbReference type="ChEBI" id="CHEBI:190135"/>
    </ligand>
</feature>
<comment type="subunit">
    <text evidence="10">Monomer.</text>
</comment>
<evidence type="ECO:0000256" key="5">
    <source>
        <dbReference type="ARBA" id="ARBA00022714"/>
    </source>
</evidence>
<comment type="caution">
    <text evidence="10">Lacks conserved residue(s) required for the propagation of feature annotation.</text>
</comment>
<evidence type="ECO:0000259" key="12">
    <source>
        <dbReference type="Pfam" id="PF20922"/>
    </source>
</evidence>
<comment type="caution">
    <text evidence="13">The sequence shown here is derived from an EMBL/GenBank/DDBJ whole genome shotgun (WGS) entry which is preliminary data.</text>
</comment>
<comment type="cofactor">
    <cofactor evidence="1 10">
        <name>[4Fe-4S] cluster</name>
        <dbReference type="ChEBI" id="CHEBI:49883"/>
    </cofactor>
</comment>
<organism evidence="13 14">
    <name type="scientific">Hypsibius exemplaris</name>
    <name type="common">Freshwater tardigrade</name>
    <dbReference type="NCBI Taxonomy" id="2072580"/>
    <lineage>
        <taxon>Eukaryota</taxon>
        <taxon>Metazoa</taxon>
        <taxon>Ecdysozoa</taxon>
        <taxon>Tardigrada</taxon>
        <taxon>Eutardigrada</taxon>
        <taxon>Parachela</taxon>
        <taxon>Hypsibioidea</taxon>
        <taxon>Hypsibiidae</taxon>
        <taxon>Hypsibius</taxon>
    </lineage>
</organism>
<dbReference type="InterPro" id="IPR049011">
    <property type="entry name" value="Anamorsin_N_metazoan"/>
</dbReference>
<evidence type="ECO:0000256" key="10">
    <source>
        <dbReference type="HAMAP-Rule" id="MF_03115"/>
    </source>
</evidence>
<evidence type="ECO:0000313" key="14">
    <source>
        <dbReference type="Proteomes" id="UP000192578"/>
    </source>
</evidence>
<comment type="cofactor">
    <cofactor evidence="10">
        <name>[2Fe-2S] cluster</name>
        <dbReference type="ChEBI" id="CHEBI:190135"/>
    </cofactor>
</comment>
<feature type="binding site" evidence="10">
    <location>
        <position position="248"/>
    </location>
    <ligand>
        <name>[2Fe-2S] cluster</name>
        <dbReference type="ChEBI" id="CHEBI:190135"/>
    </ligand>
</feature>
<keyword evidence="8 10" id="KW-0411">Iron-sulfur</keyword>
<evidence type="ECO:0000256" key="1">
    <source>
        <dbReference type="ARBA" id="ARBA00001966"/>
    </source>
</evidence>
<dbReference type="SUPFAM" id="SSF53335">
    <property type="entry name" value="S-adenosyl-L-methionine-dependent methyltransferases"/>
    <property type="match status" value="1"/>
</dbReference>
<evidence type="ECO:0000256" key="4">
    <source>
        <dbReference type="ARBA" id="ARBA00022490"/>
    </source>
</evidence>
<proteinExistence type="inferred from homology"/>
<keyword evidence="4 10" id="KW-0963">Cytoplasm</keyword>
<evidence type="ECO:0000256" key="6">
    <source>
        <dbReference type="ARBA" id="ARBA00022723"/>
    </source>
</evidence>
<feature type="domain" description="Anamorsin N-terminal" evidence="12">
    <location>
        <begin position="11"/>
        <end position="175"/>
    </location>
</feature>
<dbReference type="EMBL" id="MTYJ01000073">
    <property type="protein sequence ID" value="OQV16489.1"/>
    <property type="molecule type" value="Genomic_DNA"/>
</dbReference>
<dbReference type="GO" id="GO:0051539">
    <property type="term" value="F:4 iron, 4 sulfur cluster binding"/>
    <property type="evidence" value="ECO:0007669"/>
    <property type="project" value="UniProtKB-KW"/>
</dbReference>
<comment type="function">
    <text evidence="10">Component of the cytosolic iron-sulfur (Fe-S) protein assembly (CIA) machinery. Required for the maturation of extramitochondrial Fe-S proteins. Part of an electron transfer chain functioning in an early step of cytosolic Fe-S biogenesis, facilitating the de novo assembly of a [4Fe-4S] cluster on the cytosolic Fe-S scaffold complex. Electrons are transferred from NADPH via a FAD- and FMN-containing diflavin oxidoreductase. Together with the diflavin oxidoreductase, also required for the assembly of the diferric tyrosyl radical cofactor of ribonucleotide reductase (RNR), probably by providing electrons for reduction during radical cofactor maturation in the catalytic small subunit.</text>
</comment>
<feature type="binding site" evidence="10">
    <location>
        <position position="285"/>
    </location>
    <ligand>
        <name>[4Fe-4S] cluster</name>
        <dbReference type="ChEBI" id="CHEBI:49883"/>
    </ligand>
</feature>
<feature type="region of interest" description="Fe-S binding site B" evidence="10">
    <location>
        <begin position="271"/>
        <end position="285"/>
    </location>
</feature>
<feature type="binding site" evidence="10">
    <location>
        <position position="271"/>
    </location>
    <ligand>
        <name>[4Fe-4S] cluster</name>
        <dbReference type="ChEBI" id="CHEBI:49883"/>
    </ligand>
</feature>
<evidence type="ECO:0000256" key="9">
    <source>
        <dbReference type="ARBA" id="ARBA00023128"/>
    </source>
</evidence>
<dbReference type="PANTHER" id="PTHR13273:SF14">
    <property type="entry name" value="ANAMORSIN"/>
    <property type="match status" value="1"/>
</dbReference>
<dbReference type="GO" id="GO:0009055">
    <property type="term" value="F:electron transfer activity"/>
    <property type="evidence" value="ECO:0007669"/>
    <property type="project" value="UniProtKB-UniRule"/>
</dbReference>
<dbReference type="InterPro" id="IPR029063">
    <property type="entry name" value="SAM-dependent_MTases_sf"/>
</dbReference>
<protein>
    <recommendedName>
        <fullName evidence="10">Anamorsin homolog</fullName>
    </recommendedName>
    <alternativeName>
        <fullName evidence="10">Fe-S cluster assembly protein DRE2 homolog</fullName>
    </alternativeName>
</protein>
<dbReference type="InterPro" id="IPR007785">
    <property type="entry name" value="Anamorsin"/>
</dbReference>
<feature type="binding site" evidence="10">
    <location>
        <position position="282"/>
    </location>
    <ligand>
        <name>[4Fe-4S] cluster</name>
        <dbReference type="ChEBI" id="CHEBI:49883"/>
    </ligand>
</feature>
<dbReference type="GO" id="GO:0016226">
    <property type="term" value="P:iron-sulfur cluster assembly"/>
    <property type="evidence" value="ECO:0007669"/>
    <property type="project" value="UniProtKB-UniRule"/>
</dbReference>
<feature type="short sequence motif" description="Cx2C motif 2" evidence="10">
    <location>
        <begin position="282"/>
        <end position="285"/>
    </location>
</feature>
<keyword evidence="5 10" id="KW-0001">2Fe-2S</keyword>
<dbReference type="PANTHER" id="PTHR13273">
    <property type="entry name" value="ANAMORSIN"/>
    <property type="match status" value="1"/>
</dbReference>
<dbReference type="Proteomes" id="UP000192578">
    <property type="component" value="Unassembled WGS sequence"/>
</dbReference>
<accession>A0A1W0WMS7</accession>
<comment type="domain">
    <text evidence="10">The N-terminal domain has structural similarity with S-adenosyl-L-methionine-dependent methyltransferases, but does not bind S-adenosyl-L-methionine. It is required for correct assembly of the 2 Fe-S clusters.</text>
</comment>
<name>A0A1W0WMS7_HYPEX</name>
<dbReference type="Pfam" id="PF20922">
    <property type="entry name" value="Anamorsin_N"/>
    <property type="match status" value="1"/>
</dbReference>
<dbReference type="OrthoDB" id="311633at2759"/>
<feature type="short sequence motif" description="Cx2C motif 1" evidence="10">
    <location>
        <begin position="271"/>
        <end position="274"/>
    </location>
</feature>
<dbReference type="GO" id="GO:0046872">
    <property type="term" value="F:metal ion binding"/>
    <property type="evidence" value="ECO:0007669"/>
    <property type="project" value="UniProtKB-KW"/>
</dbReference>
<comment type="domain">
    <text evidence="10">The twin Cx2C motifs are involved in the recognition by the mitochondrial MIA40-ERV1 disulfide relay system. The formation of 2 disulfide bonds in the Cx2C motifs through dithiol/disulfide exchange reactions effectively traps the protein in the mitochondrial intermembrane space.</text>
</comment>
<reference evidence="14" key="1">
    <citation type="submission" date="2017-01" db="EMBL/GenBank/DDBJ databases">
        <title>Comparative genomics of anhydrobiosis in the tardigrade Hypsibius dujardini.</title>
        <authorList>
            <person name="Yoshida Y."/>
            <person name="Koutsovoulos G."/>
            <person name="Laetsch D."/>
            <person name="Stevens L."/>
            <person name="Kumar S."/>
            <person name="Horikawa D."/>
            <person name="Ishino K."/>
            <person name="Komine S."/>
            <person name="Tomita M."/>
            <person name="Blaxter M."/>
            <person name="Arakawa K."/>
        </authorList>
    </citation>
    <scope>NUCLEOTIDE SEQUENCE [LARGE SCALE GENOMIC DNA]</scope>
    <source>
        <strain evidence="14">Z151</strain>
    </source>
</reference>
<feature type="domain" description="Anamorsin C-terminal" evidence="11">
    <location>
        <begin position="265"/>
        <end position="301"/>
    </location>
</feature>
<comment type="subcellular location">
    <subcellularLocation>
        <location evidence="10">Cytoplasm</location>
    </subcellularLocation>
    <subcellularLocation>
        <location evidence="10">Mitochondrion intermembrane space</location>
    </subcellularLocation>
</comment>
<keyword evidence="9 10" id="KW-0496">Mitochondrion</keyword>
<dbReference type="Gene3D" id="3.40.50.150">
    <property type="entry name" value="Vaccinia Virus protein VP39"/>
    <property type="match status" value="1"/>
</dbReference>
<keyword evidence="6 10" id="KW-0479">Metal-binding</keyword>
<dbReference type="InterPro" id="IPR046408">
    <property type="entry name" value="CIAPIN1"/>
</dbReference>
<dbReference type="GO" id="GO:0005758">
    <property type="term" value="C:mitochondrial intermembrane space"/>
    <property type="evidence" value="ECO:0007669"/>
    <property type="project" value="UniProtKB-SubCell"/>
</dbReference>
<dbReference type="Pfam" id="PF05093">
    <property type="entry name" value="CIAPIN1"/>
    <property type="match status" value="1"/>
</dbReference>
<evidence type="ECO:0000256" key="2">
    <source>
        <dbReference type="ARBA" id="ARBA00008169"/>
    </source>
</evidence>
<feature type="binding site" evidence="10">
    <location>
        <position position="274"/>
    </location>
    <ligand>
        <name>[4Fe-4S] cluster</name>
        <dbReference type="ChEBI" id="CHEBI:49883"/>
    </ligand>
</feature>
<feature type="binding site" evidence="10">
    <location>
        <position position="250"/>
    </location>
    <ligand>
        <name>[2Fe-2S] cluster</name>
        <dbReference type="ChEBI" id="CHEBI:190135"/>
    </ligand>
</feature>
<comment type="domain">
    <text evidence="10">The C-terminal domain binds 2 Fe-S clusters but is otherwise mostly in an intrinsically disordered conformation.</text>
</comment>
<evidence type="ECO:0000313" key="13">
    <source>
        <dbReference type="EMBL" id="OQV16489.1"/>
    </source>
</evidence>
<keyword evidence="14" id="KW-1185">Reference proteome</keyword>
<evidence type="ECO:0000256" key="8">
    <source>
        <dbReference type="ARBA" id="ARBA00023014"/>
    </source>
</evidence>
<sequence length="310" mass="33537">MSFLRNINLNGKHVALLWHSGVSLDDVRRFVEELQTVVGAEGSVAVENVERLKASNHPASHFDAVISGIFAPQIFVHDDSILPEIIRILKPNGLFLFQEAVLPLNTPDAAIKTESWLKSHVKINGFVASDGDFTDVDVTPEALLQLRMLLQIPEHLPLKVCQGSIRKPSYEIGSSSLLRKLNTATPASTGPALKQDTPKVWALSTSDLMDDDLMDQDELLDEEDYAKPDPASLKANCGPGKKRACKDCSCGFAEELAGTAAAAPKTVTSSCGSCYLGDAFRCASCPYLGMPAFKPGDKITLSDRQLKADV</sequence>
<gene>
    <name evidence="13" type="ORF">BV898_09327</name>
</gene>
<evidence type="ECO:0000256" key="3">
    <source>
        <dbReference type="ARBA" id="ARBA00022485"/>
    </source>
</evidence>
<dbReference type="HAMAP" id="MF_03115">
    <property type="entry name" value="Anamorsin"/>
    <property type="match status" value="1"/>
</dbReference>
<feature type="binding site" evidence="10">
    <location>
        <position position="237"/>
    </location>
    <ligand>
        <name>[2Fe-2S] cluster</name>
        <dbReference type="ChEBI" id="CHEBI:190135"/>
    </ligand>
</feature>
<evidence type="ECO:0000259" key="11">
    <source>
        <dbReference type="Pfam" id="PF05093"/>
    </source>
</evidence>
<keyword evidence="7 10" id="KW-0408">Iron</keyword>
<dbReference type="GO" id="GO:0051537">
    <property type="term" value="F:2 iron, 2 sulfur cluster binding"/>
    <property type="evidence" value="ECO:0007669"/>
    <property type="project" value="UniProtKB-UniRule"/>
</dbReference>
<evidence type="ECO:0000256" key="7">
    <source>
        <dbReference type="ARBA" id="ARBA00023004"/>
    </source>
</evidence>